<comment type="caution">
    <text evidence="3">The sequence shown here is derived from an EMBL/GenBank/DDBJ whole genome shotgun (WGS) entry which is preliminary data.</text>
</comment>
<keyword evidence="1" id="KW-0418">Kinase</keyword>
<evidence type="ECO:0000313" key="3">
    <source>
        <dbReference type="EMBL" id="MCP2358375.1"/>
    </source>
</evidence>
<keyword evidence="1" id="KW-0723">Serine/threonine-protein kinase</keyword>
<dbReference type="PANTHER" id="PTHR35526:SF3">
    <property type="entry name" value="ANTI-SIGMA-F FACTOR RSBW"/>
    <property type="match status" value="1"/>
</dbReference>
<evidence type="ECO:0000256" key="1">
    <source>
        <dbReference type="ARBA" id="ARBA00022527"/>
    </source>
</evidence>
<dbReference type="InterPro" id="IPR050267">
    <property type="entry name" value="Anti-sigma-factor_SerPK"/>
</dbReference>
<reference evidence="3" key="1">
    <citation type="submission" date="2022-06" db="EMBL/GenBank/DDBJ databases">
        <title>Sequencing the genomes of 1000 actinobacteria strains.</title>
        <authorList>
            <person name="Klenk H.-P."/>
        </authorList>
    </citation>
    <scope>NUCLEOTIDE SEQUENCE</scope>
    <source>
        <strain evidence="3">DSM 46694</strain>
    </source>
</reference>
<accession>A0A9X2K3P3</accession>
<evidence type="ECO:0000313" key="4">
    <source>
        <dbReference type="Proteomes" id="UP001139648"/>
    </source>
</evidence>
<keyword evidence="1" id="KW-0808">Transferase</keyword>
<dbReference type="GO" id="GO:0004674">
    <property type="term" value="F:protein serine/threonine kinase activity"/>
    <property type="evidence" value="ECO:0007669"/>
    <property type="project" value="UniProtKB-KW"/>
</dbReference>
<dbReference type="InterPro" id="IPR003594">
    <property type="entry name" value="HATPase_dom"/>
</dbReference>
<dbReference type="Pfam" id="PF13581">
    <property type="entry name" value="HATPase_c_2"/>
    <property type="match status" value="1"/>
</dbReference>
<gene>
    <name evidence="3" type="ORF">HD597_005395</name>
</gene>
<dbReference type="InterPro" id="IPR036890">
    <property type="entry name" value="HATPase_C_sf"/>
</dbReference>
<dbReference type="RefSeq" id="WP_253745449.1">
    <property type="nucleotide sequence ID" value="NZ_BAABKA010000043.1"/>
</dbReference>
<protein>
    <submittedName>
        <fullName evidence="3">Anti-sigma regulatory factor (Ser/Thr protein kinase)</fullName>
    </submittedName>
</protein>
<evidence type="ECO:0000259" key="2">
    <source>
        <dbReference type="Pfam" id="PF13581"/>
    </source>
</evidence>
<dbReference type="CDD" id="cd16936">
    <property type="entry name" value="HATPase_RsbW-like"/>
    <property type="match status" value="1"/>
</dbReference>
<dbReference type="EMBL" id="JAMZEB010000002">
    <property type="protein sequence ID" value="MCP2358375.1"/>
    <property type="molecule type" value="Genomic_DNA"/>
</dbReference>
<dbReference type="Proteomes" id="UP001139648">
    <property type="component" value="Unassembled WGS sequence"/>
</dbReference>
<proteinExistence type="predicted"/>
<dbReference type="AlphaFoldDB" id="A0A9X2K3P3"/>
<organism evidence="3 4">
    <name type="scientific">Nonomuraea thailandensis</name>
    <dbReference type="NCBI Taxonomy" id="1188745"/>
    <lineage>
        <taxon>Bacteria</taxon>
        <taxon>Bacillati</taxon>
        <taxon>Actinomycetota</taxon>
        <taxon>Actinomycetes</taxon>
        <taxon>Streptosporangiales</taxon>
        <taxon>Streptosporangiaceae</taxon>
        <taxon>Nonomuraea</taxon>
    </lineage>
</organism>
<feature type="domain" description="Histidine kinase/HSP90-like ATPase" evidence="2">
    <location>
        <begin position="14"/>
        <end position="121"/>
    </location>
</feature>
<dbReference type="Gene3D" id="3.30.565.10">
    <property type="entry name" value="Histidine kinase-like ATPase, C-terminal domain"/>
    <property type="match status" value="1"/>
</dbReference>
<name>A0A9X2K3P3_9ACTN</name>
<dbReference type="PANTHER" id="PTHR35526">
    <property type="entry name" value="ANTI-SIGMA-F FACTOR RSBW-RELATED"/>
    <property type="match status" value="1"/>
</dbReference>
<sequence>MSAEFELRCPISANLAFVRDLIRVHGRHSGLRGQRLDDLVLVVNEAVANVLDHGAGMVTARNTAEGIVVEILYAAGKLTHDHLAGADHLDLSSPRGFGLRMIRRLCDEIRLEQTGLGSLLSLHVHRRPVITSLPRRHITHHDQDARRAG</sequence>
<keyword evidence="4" id="KW-1185">Reference proteome</keyword>